<dbReference type="InterPro" id="IPR052155">
    <property type="entry name" value="Biofilm_reg_signaling"/>
</dbReference>
<dbReference type="SMART" id="SM00052">
    <property type="entry name" value="EAL"/>
    <property type="match status" value="1"/>
</dbReference>
<dbReference type="PROSITE" id="PS50112">
    <property type="entry name" value="PAS"/>
    <property type="match status" value="1"/>
</dbReference>
<dbReference type="SUPFAM" id="SSF141868">
    <property type="entry name" value="EAL domain-like"/>
    <property type="match status" value="1"/>
</dbReference>
<evidence type="ECO:0000259" key="3">
    <source>
        <dbReference type="PROSITE" id="PS50112"/>
    </source>
</evidence>
<accession>A0ABQ6A8V0</accession>
<evidence type="ECO:0000259" key="4">
    <source>
        <dbReference type="PROSITE" id="PS50883"/>
    </source>
</evidence>
<evidence type="ECO:0000259" key="5">
    <source>
        <dbReference type="PROSITE" id="PS50887"/>
    </source>
</evidence>
<reference evidence="7" key="1">
    <citation type="journal article" date="2019" name="Int. J. Syst. Evol. Microbiol.">
        <title>The Global Catalogue of Microorganisms (GCM) 10K type strain sequencing project: providing services to taxonomists for standard genome sequencing and annotation.</title>
        <authorList>
            <consortium name="The Broad Institute Genomics Platform"/>
            <consortium name="The Broad Institute Genome Sequencing Center for Infectious Disease"/>
            <person name="Wu L."/>
            <person name="Ma J."/>
        </authorList>
    </citation>
    <scope>NUCLEOTIDE SEQUENCE [LARGE SCALE GENOMIC DNA]</scope>
    <source>
        <strain evidence="7">NBRC 112502</strain>
    </source>
</reference>
<dbReference type="SMART" id="SM00091">
    <property type="entry name" value="PAS"/>
    <property type="match status" value="1"/>
</dbReference>
<name>A0ABQ6A8V0_9PROT</name>
<dbReference type="InterPro" id="IPR001633">
    <property type="entry name" value="EAL_dom"/>
</dbReference>
<evidence type="ECO:0000256" key="1">
    <source>
        <dbReference type="SAM" id="MobiDB-lite"/>
    </source>
</evidence>
<dbReference type="PROSITE" id="PS50883">
    <property type="entry name" value="EAL"/>
    <property type="match status" value="1"/>
</dbReference>
<comment type="caution">
    <text evidence="6">The sequence shown here is derived from an EMBL/GenBank/DDBJ whole genome shotgun (WGS) entry which is preliminary data.</text>
</comment>
<dbReference type="PANTHER" id="PTHR44757">
    <property type="entry name" value="DIGUANYLATE CYCLASE DGCP"/>
    <property type="match status" value="1"/>
</dbReference>
<dbReference type="SUPFAM" id="SSF55785">
    <property type="entry name" value="PYP-like sensor domain (PAS domain)"/>
    <property type="match status" value="1"/>
</dbReference>
<feature type="transmembrane region" description="Helical" evidence="2">
    <location>
        <begin position="12"/>
        <end position="35"/>
    </location>
</feature>
<dbReference type="CDD" id="cd01948">
    <property type="entry name" value="EAL"/>
    <property type="match status" value="1"/>
</dbReference>
<keyword evidence="2" id="KW-1133">Transmembrane helix</keyword>
<dbReference type="Gene3D" id="3.30.450.20">
    <property type="entry name" value="PAS domain"/>
    <property type="match status" value="1"/>
</dbReference>
<protein>
    <recommendedName>
        <fullName evidence="8">PAS domain S-box-containing protein/diguanylate cyclase (GGDEF)-like protein</fullName>
    </recommendedName>
</protein>
<dbReference type="InterPro" id="IPR000160">
    <property type="entry name" value="GGDEF_dom"/>
</dbReference>
<keyword evidence="7" id="KW-1185">Reference proteome</keyword>
<keyword evidence="2" id="KW-0472">Membrane</keyword>
<dbReference type="EMBL" id="BSOS01000067">
    <property type="protein sequence ID" value="GLR67740.1"/>
    <property type="molecule type" value="Genomic_DNA"/>
</dbReference>
<dbReference type="Proteomes" id="UP001156641">
    <property type="component" value="Unassembled WGS sequence"/>
</dbReference>
<dbReference type="Gene3D" id="3.30.70.270">
    <property type="match status" value="1"/>
</dbReference>
<dbReference type="NCBIfam" id="TIGR00254">
    <property type="entry name" value="GGDEF"/>
    <property type="match status" value="1"/>
</dbReference>
<keyword evidence="2" id="KW-0812">Transmembrane</keyword>
<evidence type="ECO:0000313" key="6">
    <source>
        <dbReference type="EMBL" id="GLR67740.1"/>
    </source>
</evidence>
<dbReference type="PROSITE" id="PS50887">
    <property type="entry name" value="GGDEF"/>
    <property type="match status" value="1"/>
</dbReference>
<feature type="region of interest" description="Disordered" evidence="1">
    <location>
        <begin position="589"/>
        <end position="610"/>
    </location>
</feature>
<feature type="domain" description="PAS" evidence="3">
    <location>
        <begin position="61"/>
        <end position="109"/>
    </location>
</feature>
<proteinExistence type="predicted"/>
<dbReference type="InterPro" id="IPR035919">
    <property type="entry name" value="EAL_sf"/>
</dbReference>
<dbReference type="Pfam" id="PF13426">
    <property type="entry name" value="PAS_9"/>
    <property type="match status" value="1"/>
</dbReference>
<dbReference type="InterPro" id="IPR043128">
    <property type="entry name" value="Rev_trsase/Diguanyl_cyclase"/>
</dbReference>
<gene>
    <name evidence="6" type="ORF">GCM10010909_24210</name>
</gene>
<feature type="domain" description="EAL" evidence="4">
    <location>
        <begin position="351"/>
        <end position="600"/>
    </location>
</feature>
<dbReference type="NCBIfam" id="TIGR00229">
    <property type="entry name" value="sensory_box"/>
    <property type="match status" value="1"/>
</dbReference>
<evidence type="ECO:0000313" key="7">
    <source>
        <dbReference type="Proteomes" id="UP001156641"/>
    </source>
</evidence>
<feature type="domain" description="GGDEF" evidence="5">
    <location>
        <begin position="196"/>
        <end position="329"/>
    </location>
</feature>
<dbReference type="CDD" id="cd01949">
    <property type="entry name" value="GGDEF"/>
    <property type="match status" value="1"/>
</dbReference>
<sequence>MTFPHADDLAWIFLLALLFILAGALLTLRTGGLWLRGRLKADEALRRAWTRNLADASFDGLLIHRQGLILQMNRALVRMLGTREREWLGQNFVNLARPSHAATLRAELEAPQPQTTEITLLRANKTEVPVEIYSHNIEFEGQPAIVMAIRDISQRLADAARIARLTHYDALTGLANRTLFAETLAAALARNNVTSGTTTLLIMDLDQFKPMNDLLGRAGGDLLLKQVANRLAAMAQEEDTLARIGGDKFAMLIPSNGPPNRGVSLGGQIAAAFHEPFIIDGQLIKLWLSIGLAIYPDHAADTLGLMKAAEFALTQAAQAGGGTAHIYSHHEAGLRRQTLQREAPPGSPADLLRLGGDLRSALGRGEISLVFQPVFTAGDLAPAGFEALARWNHPSEGLIGPGRFIPLADAAGLTHEIGCFVLETACAEAARTGNTSISVNLSPAQLRDINLPARISAILRKTGLQPEFLGLEIPESVLSEPRPGTMEVLQALQATGAGLVLDHFGARYSILTSLAEQPFSHLKIDRRFIQKLGENANAEAIVNAIIALAANLRLEVTAVGVETEAQLAYLRRHGCHFVQGQLLGPPTPRAIAQPPVLAPPPRPSLVVSRG</sequence>
<dbReference type="InterPro" id="IPR035965">
    <property type="entry name" value="PAS-like_dom_sf"/>
</dbReference>
<dbReference type="Pfam" id="PF00563">
    <property type="entry name" value="EAL"/>
    <property type="match status" value="1"/>
</dbReference>
<evidence type="ECO:0000256" key="2">
    <source>
        <dbReference type="SAM" id="Phobius"/>
    </source>
</evidence>
<dbReference type="Pfam" id="PF00990">
    <property type="entry name" value="GGDEF"/>
    <property type="match status" value="1"/>
</dbReference>
<evidence type="ECO:0008006" key="8">
    <source>
        <dbReference type="Google" id="ProtNLM"/>
    </source>
</evidence>
<dbReference type="SUPFAM" id="SSF55073">
    <property type="entry name" value="Nucleotide cyclase"/>
    <property type="match status" value="1"/>
</dbReference>
<dbReference type="PANTHER" id="PTHR44757:SF2">
    <property type="entry name" value="BIOFILM ARCHITECTURE MAINTENANCE PROTEIN MBAA"/>
    <property type="match status" value="1"/>
</dbReference>
<dbReference type="Gene3D" id="3.20.20.450">
    <property type="entry name" value="EAL domain"/>
    <property type="match status" value="1"/>
</dbReference>
<organism evidence="6 7">
    <name type="scientific">Acidocella aquatica</name>
    <dbReference type="NCBI Taxonomy" id="1922313"/>
    <lineage>
        <taxon>Bacteria</taxon>
        <taxon>Pseudomonadati</taxon>
        <taxon>Pseudomonadota</taxon>
        <taxon>Alphaproteobacteria</taxon>
        <taxon>Acetobacterales</taxon>
        <taxon>Acidocellaceae</taxon>
        <taxon>Acidocella</taxon>
    </lineage>
</organism>
<dbReference type="InterPro" id="IPR029787">
    <property type="entry name" value="Nucleotide_cyclase"/>
</dbReference>
<dbReference type="SMART" id="SM00267">
    <property type="entry name" value="GGDEF"/>
    <property type="match status" value="1"/>
</dbReference>
<dbReference type="RefSeq" id="WP_284258489.1">
    <property type="nucleotide sequence ID" value="NZ_BSOS01000067.1"/>
</dbReference>
<dbReference type="CDD" id="cd00130">
    <property type="entry name" value="PAS"/>
    <property type="match status" value="1"/>
</dbReference>
<dbReference type="InterPro" id="IPR000014">
    <property type="entry name" value="PAS"/>
</dbReference>